<feature type="region of interest" description="Disordered" evidence="1">
    <location>
        <begin position="234"/>
        <end position="253"/>
    </location>
</feature>
<evidence type="ECO:0000313" key="4">
    <source>
        <dbReference type="Proteomes" id="UP000639606"/>
    </source>
</evidence>
<evidence type="ECO:0000313" key="3">
    <source>
        <dbReference type="EMBL" id="GGP77640.1"/>
    </source>
</evidence>
<reference evidence="3" key="1">
    <citation type="journal article" date="2014" name="Int. J. Syst. Evol. Microbiol.">
        <title>Complete genome sequence of Corynebacterium casei LMG S-19264T (=DSM 44701T), isolated from a smear-ripened cheese.</title>
        <authorList>
            <consortium name="US DOE Joint Genome Institute (JGI-PGF)"/>
            <person name="Walter F."/>
            <person name="Albersmeier A."/>
            <person name="Kalinowski J."/>
            <person name="Ruckert C."/>
        </authorList>
    </citation>
    <scope>NUCLEOTIDE SEQUENCE</scope>
    <source>
        <strain evidence="3">JCM 3313</strain>
    </source>
</reference>
<feature type="chain" id="PRO_5039718516" description="Glycosyl hydrolase-like family 15 (GHL15) protein" evidence="2">
    <location>
        <begin position="27"/>
        <end position="416"/>
    </location>
</feature>
<keyword evidence="2" id="KW-0732">Signal</keyword>
<evidence type="ECO:0008006" key="5">
    <source>
        <dbReference type="Google" id="ProtNLM"/>
    </source>
</evidence>
<name>A0A918ASC8_9PSEU</name>
<gene>
    <name evidence="3" type="ORF">GCM10010185_59230</name>
</gene>
<dbReference type="EMBL" id="BMRG01000017">
    <property type="protein sequence ID" value="GGP77640.1"/>
    <property type="molecule type" value="Genomic_DNA"/>
</dbReference>
<accession>A0A918ASC8</accession>
<protein>
    <recommendedName>
        <fullName evidence="5">Glycosyl hydrolase-like family 15 (GHL15) protein</fullName>
    </recommendedName>
</protein>
<comment type="caution">
    <text evidence="3">The sequence shown here is derived from an EMBL/GenBank/DDBJ whole genome shotgun (WGS) entry which is preliminary data.</text>
</comment>
<keyword evidence="4" id="KW-1185">Reference proteome</keyword>
<feature type="signal peptide" evidence="2">
    <location>
        <begin position="1"/>
        <end position="26"/>
    </location>
</feature>
<proteinExistence type="predicted"/>
<dbReference type="Pfam" id="PF14885">
    <property type="entry name" value="GHL15"/>
    <property type="match status" value="1"/>
</dbReference>
<sequence>MPKKSLSRCCATALLLLGLLSGSAPDAPPAPAAPCAWWYGIGEPPTPAEIGFAARHYDLVVLNATETAAMRRLRALNPEITVLVYKDLASTRDYPGAVHGERDARYLPTGVGYHAAEDGHPEWFALDGTGRRIEWRSYPRHWQMAVWHPGYRESWTAAVLAEVVREGWDGVLADNDFSTLRHYSDAVLSGTADAEETDRVLRGGLDALVATAGEALRRAGKVLVPNISESRLTPGRWSAHSRHGGGMEESFGLRGDDGAGGVLTFRGDEWKQLRASAALGRSWLLLVTPVEGGRDERVGYAAAALLAGPRTCWSGARTPDYRDPDWSPHQGTGLGEAVEAARRLPSGVWTRRYAHGWVAVNPTGTTARVTPPADVAATASVAAIAEAPLDLPAADALILTPPTPPASTTRPTPQGR</sequence>
<dbReference type="InterPro" id="IPR029455">
    <property type="entry name" value="GHL15"/>
</dbReference>
<dbReference type="RefSeq" id="WP_189226611.1">
    <property type="nucleotide sequence ID" value="NZ_BMRG01000017.1"/>
</dbReference>
<dbReference type="Proteomes" id="UP000639606">
    <property type="component" value="Unassembled WGS sequence"/>
</dbReference>
<evidence type="ECO:0000256" key="1">
    <source>
        <dbReference type="SAM" id="MobiDB-lite"/>
    </source>
</evidence>
<dbReference type="AlphaFoldDB" id="A0A918ASC8"/>
<organism evidence="3 4">
    <name type="scientific">Saccharothrix coeruleofusca</name>
    <dbReference type="NCBI Taxonomy" id="33919"/>
    <lineage>
        <taxon>Bacteria</taxon>
        <taxon>Bacillati</taxon>
        <taxon>Actinomycetota</taxon>
        <taxon>Actinomycetes</taxon>
        <taxon>Pseudonocardiales</taxon>
        <taxon>Pseudonocardiaceae</taxon>
        <taxon>Saccharothrix</taxon>
    </lineage>
</organism>
<reference evidence="3" key="2">
    <citation type="submission" date="2020-09" db="EMBL/GenBank/DDBJ databases">
        <authorList>
            <person name="Sun Q."/>
            <person name="Ohkuma M."/>
        </authorList>
    </citation>
    <scope>NUCLEOTIDE SEQUENCE</scope>
    <source>
        <strain evidence="3">JCM 3313</strain>
    </source>
</reference>
<evidence type="ECO:0000256" key="2">
    <source>
        <dbReference type="SAM" id="SignalP"/>
    </source>
</evidence>